<dbReference type="EMBL" id="LLXI01000243">
    <property type="protein sequence ID" value="PKY43256.1"/>
    <property type="molecule type" value="Genomic_DNA"/>
</dbReference>
<organism evidence="1 2">
    <name type="scientific">Rhizophagus irregularis</name>
    <dbReference type="NCBI Taxonomy" id="588596"/>
    <lineage>
        <taxon>Eukaryota</taxon>
        <taxon>Fungi</taxon>
        <taxon>Fungi incertae sedis</taxon>
        <taxon>Mucoromycota</taxon>
        <taxon>Glomeromycotina</taxon>
        <taxon>Glomeromycetes</taxon>
        <taxon>Glomerales</taxon>
        <taxon>Glomeraceae</taxon>
        <taxon>Rhizophagus</taxon>
    </lineage>
</organism>
<keyword evidence="2" id="KW-1185">Reference proteome</keyword>
<gene>
    <name evidence="1" type="ORF">RhiirA4_457208</name>
</gene>
<proteinExistence type="predicted"/>
<dbReference type="AlphaFoldDB" id="A0A2I1G9E1"/>
<name>A0A2I1G9E1_9GLOM</name>
<sequence>MDKSNNFTPEISKIMEESLGNTIWKSQIILILTSASVLNIIPEDLPTHQITAVGITSASNTAIIKQRKLWNAQALIIRQQENIDSLEEGILNSTLPLFGGICIIVVEDLVQLPSLLTLINNNQVFRWHSASMYDAIVQKRTQMVSRLQEYNLSEMFTCQANTAISRYSKWDYIQIMNLNRSSFMIDPNVIKEYVCLKQIALQLLPIS</sequence>
<reference evidence="1 2" key="1">
    <citation type="submission" date="2015-10" db="EMBL/GenBank/DDBJ databases">
        <title>Genome analyses suggest a sexual origin of heterokaryosis in a supposedly ancient asexual fungus.</title>
        <authorList>
            <person name="Ropars J."/>
            <person name="Sedzielewska K."/>
            <person name="Noel J."/>
            <person name="Charron P."/>
            <person name="Farinelli L."/>
            <person name="Marton T."/>
            <person name="Kruger M."/>
            <person name="Pelin A."/>
            <person name="Brachmann A."/>
            <person name="Corradi N."/>
        </authorList>
    </citation>
    <scope>NUCLEOTIDE SEQUENCE [LARGE SCALE GENOMIC DNA]</scope>
    <source>
        <strain evidence="1 2">A4</strain>
    </source>
</reference>
<evidence type="ECO:0000313" key="2">
    <source>
        <dbReference type="Proteomes" id="UP000234323"/>
    </source>
</evidence>
<protein>
    <submittedName>
        <fullName evidence="1">Uncharacterized protein</fullName>
    </submittedName>
</protein>
<accession>A0A2I1G9E1</accession>
<evidence type="ECO:0000313" key="1">
    <source>
        <dbReference type="EMBL" id="PKY43256.1"/>
    </source>
</evidence>
<comment type="caution">
    <text evidence="1">The sequence shown here is derived from an EMBL/GenBank/DDBJ whole genome shotgun (WGS) entry which is preliminary data.</text>
</comment>
<dbReference type="Proteomes" id="UP000234323">
    <property type="component" value="Unassembled WGS sequence"/>
</dbReference>